<dbReference type="AlphaFoldDB" id="A0A1I3LT52"/>
<reference evidence="4" key="1">
    <citation type="submission" date="2016-10" db="EMBL/GenBank/DDBJ databases">
        <authorList>
            <person name="Varghese N."/>
            <person name="Submissions S."/>
        </authorList>
    </citation>
    <scope>NUCLEOTIDE SEQUENCE [LARGE SCALE GENOMIC DNA]</scope>
    <source>
        <strain evidence="4">DSM 26348</strain>
    </source>
</reference>
<sequence length="397" mass="43718">MSLDFKKNLLGLLLPMLGAVPALAQGDSPSGPGPRIPGVHEQMAKQVEQREIAGAVTLVTTPDRVIHLDTVGNANIERHQAMQPDTIFWIASMTKPITGAAVCKLESEGKLKLDDPVEKYIPEFKQLKNAKGEPVQVTLMQLLTHTSGMADYKPEEVIDIPTLDKLIPLYVAKPVKFQPGTKWEYCQSGINTAGRIVELVTGMPFQDYLQQEFFGPLGMVDTTFYLSEEQLPRLVTAYKRTDDGQLEVETKHRLLLLDKSPTSRDRFPAANGGLFSTALDYARFCQMLLNDGTLAGHQCMTPEAVKRLRTIQTPKEIVTGFTPGNGWGVATCVVREPQGINAMVSPGTYGHGGAYGTQVWIDPEKKLAWILMVQRSNYKNSDGSDARAAFQKAIFAK</sequence>
<dbReference type="EMBL" id="FOQD01000013">
    <property type="protein sequence ID" value="SFI87954.1"/>
    <property type="molecule type" value="Genomic_DNA"/>
</dbReference>
<feature type="signal peptide" evidence="1">
    <location>
        <begin position="1"/>
        <end position="24"/>
    </location>
</feature>
<accession>A0A1I3LT52</accession>
<dbReference type="InterPro" id="IPR050789">
    <property type="entry name" value="Diverse_Enzym_Activities"/>
</dbReference>
<feature type="domain" description="Beta-lactamase-related" evidence="2">
    <location>
        <begin position="43"/>
        <end position="391"/>
    </location>
</feature>
<dbReference type="PANTHER" id="PTHR43283:SF3">
    <property type="entry name" value="BETA-LACTAMASE FAMILY PROTEIN (AFU_ORTHOLOGUE AFUA_5G07500)"/>
    <property type="match status" value="1"/>
</dbReference>
<protein>
    <submittedName>
        <fullName evidence="3">CubicO group peptidase, beta-lactamase class C family</fullName>
    </submittedName>
</protein>
<keyword evidence="4" id="KW-1185">Reference proteome</keyword>
<evidence type="ECO:0000313" key="4">
    <source>
        <dbReference type="Proteomes" id="UP000199518"/>
    </source>
</evidence>
<feature type="chain" id="PRO_5011526941" evidence="1">
    <location>
        <begin position="25"/>
        <end position="397"/>
    </location>
</feature>
<dbReference type="SUPFAM" id="SSF56601">
    <property type="entry name" value="beta-lactamase/transpeptidase-like"/>
    <property type="match status" value="1"/>
</dbReference>
<organism evidence="3 4">
    <name type="scientific">Planctomicrobium piriforme</name>
    <dbReference type="NCBI Taxonomy" id="1576369"/>
    <lineage>
        <taxon>Bacteria</taxon>
        <taxon>Pseudomonadati</taxon>
        <taxon>Planctomycetota</taxon>
        <taxon>Planctomycetia</taxon>
        <taxon>Planctomycetales</taxon>
        <taxon>Planctomycetaceae</taxon>
        <taxon>Planctomicrobium</taxon>
    </lineage>
</organism>
<dbReference type="Pfam" id="PF00144">
    <property type="entry name" value="Beta-lactamase"/>
    <property type="match status" value="1"/>
</dbReference>
<dbReference type="PANTHER" id="PTHR43283">
    <property type="entry name" value="BETA-LACTAMASE-RELATED"/>
    <property type="match status" value="1"/>
</dbReference>
<evidence type="ECO:0000313" key="3">
    <source>
        <dbReference type="EMBL" id="SFI87954.1"/>
    </source>
</evidence>
<dbReference type="Proteomes" id="UP000199518">
    <property type="component" value="Unassembled WGS sequence"/>
</dbReference>
<dbReference type="RefSeq" id="WP_092052283.1">
    <property type="nucleotide sequence ID" value="NZ_FOQD01000013.1"/>
</dbReference>
<dbReference type="InterPro" id="IPR012338">
    <property type="entry name" value="Beta-lactam/transpept-like"/>
</dbReference>
<gene>
    <name evidence="3" type="ORF">SAMN05421753_11359</name>
</gene>
<dbReference type="OrthoDB" id="9770183at2"/>
<dbReference type="STRING" id="1576369.SAMN05421753_11359"/>
<name>A0A1I3LT52_9PLAN</name>
<proteinExistence type="predicted"/>
<dbReference type="InterPro" id="IPR001466">
    <property type="entry name" value="Beta-lactam-related"/>
</dbReference>
<keyword evidence="1" id="KW-0732">Signal</keyword>
<evidence type="ECO:0000259" key="2">
    <source>
        <dbReference type="Pfam" id="PF00144"/>
    </source>
</evidence>
<evidence type="ECO:0000256" key="1">
    <source>
        <dbReference type="SAM" id="SignalP"/>
    </source>
</evidence>
<dbReference type="Gene3D" id="3.40.710.10">
    <property type="entry name" value="DD-peptidase/beta-lactamase superfamily"/>
    <property type="match status" value="1"/>
</dbReference>